<feature type="transmembrane region" description="Helical" evidence="1">
    <location>
        <begin position="23"/>
        <end position="41"/>
    </location>
</feature>
<comment type="caution">
    <text evidence="2">The sequence shown here is derived from an EMBL/GenBank/DDBJ whole genome shotgun (WGS) entry which is preliminary data.</text>
</comment>
<sequence>MAIVAAGDGDVVTEILVDRLEKGAIVLVALIVLVVVLTIVYRKAGPKDPP</sequence>
<reference evidence="2 3" key="1">
    <citation type="submission" date="2021-03" db="EMBL/GenBank/DDBJ databases">
        <title>Actinomadura violae sp. nov., isolated from lichen in Thailand.</title>
        <authorList>
            <person name="Kanchanasin P."/>
            <person name="Saeng-In P."/>
            <person name="Phongsopitanun W."/>
            <person name="Yuki M."/>
            <person name="Kudo T."/>
            <person name="Ohkuma M."/>
            <person name="Tanasupawat S."/>
        </authorList>
    </citation>
    <scope>NUCLEOTIDE SEQUENCE [LARGE SCALE GENOMIC DNA]</scope>
    <source>
        <strain evidence="2 3">LCR2-06</strain>
    </source>
</reference>
<name>A0ABS3RKY1_9ACTN</name>
<dbReference type="RefSeq" id="WP_208238347.1">
    <property type="nucleotide sequence ID" value="NZ_JAGEPF010000004.1"/>
</dbReference>
<keyword evidence="3" id="KW-1185">Reference proteome</keyword>
<organism evidence="2 3">
    <name type="scientific">Actinomadura violacea</name>
    <dbReference type="NCBI Taxonomy" id="2819934"/>
    <lineage>
        <taxon>Bacteria</taxon>
        <taxon>Bacillati</taxon>
        <taxon>Actinomycetota</taxon>
        <taxon>Actinomycetes</taxon>
        <taxon>Streptosporangiales</taxon>
        <taxon>Thermomonosporaceae</taxon>
        <taxon>Actinomadura</taxon>
    </lineage>
</organism>
<keyword evidence="1" id="KW-0812">Transmembrane</keyword>
<evidence type="ECO:0000256" key="1">
    <source>
        <dbReference type="SAM" id="Phobius"/>
    </source>
</evidence>
<protein>
    <submittedName>
        <fullName evidence="2">Uncharacterized protein</fullName>
    </submittedName>
</protein>
<keyword evidence="1" id="KW-1133">Transmembrane helix</keyword>
<keyword evidence="1" id="KW-0472">Membrane</keyword>
<dbReference type="EMBL" id="JAGEPF010000004">
    <property type="protein sequence ID" value="MBO2457387.1"/>
    <property type="molecule type" value="Genomic_DNA"/>
</dbReference>
<dbReference type="Proteomes" id="UP000680206">
    <property type="component" value="Unassembled WGS sequence"/>
</dbReference>
<evidence type="ECO:0000313" key="2">
    <source>
        <dbReference type="EMBL" id="MBO2457387.1"/>
    </source>
</evidence>
<evidence type="ECO:0000313" key="3">
    <source>
        <dbReference type="Proteomes" id="UP000680206"/>
    </source>
</evidence>
<proteinExistence type="predicted"/>
<gene>
    <name evidence="2" type="ORF">J4709_07350</name>
</gene>
<accession>A0ABS3RKY1</accession>